<evidence type="ECO:0000256" key="1">
    <source>
        <dbReference type="ARBA" id="ARBA00040365"/>
    </source>
</evidence>
<dbReference type="PROSITE" id="PS50174">
    <property type="entry name" value="G_PATCH"/>
    <property type="match status" value="1"/>
</dbReference>
<feature type="compositionally biased region" description="Basic and acidic residues" evidence="2">
    <location>
        <begin position="244"/>
        <end position="266"/>
    </location>
</feature>
<reference evidence="4" key="2">
    <citation type="submission" date="2025-09" db="UniProtKB">
        <authorList>
            <consortium name="Ensembl"/>
        </authorList>
    </citation>
    <scope>IDENTIFICATION</scope>
</reference>
<gene>
    <name evidence="4" type="primary">GPATCH4</name>
</gene>
<feature type="compositionally biased region" description="Basic and acidic residues" evidence="2">
    <location>
        <begin position="283"/>
        <end position="309"/>
    </location>
</feature>
<feature type="compositionally biased region" description="Basic residues" evidence="2">
    <location>
        <begin position="272"/>
        <end position="282"/>
    </location>
</feature>
<dbReference type="PANTHER" id="PTHR23149:SF9">
    <property type="entry name" value="G PATCH DOMAIN-CONTAINING PROTEIN 4"/>
    <property type="match status" value="1"/>
</dbReference>
<dbReference type="CTD" id="54865"/>
<feature type="compositionally biased region" description="Basic residues" evidence="2">
    <location>
        <begin position="452"/>
        <end position="461"/>
    </location>
</feature>
<feature type="domain" description="G-patch" evidence="3">
    <location>
        <begin position="51"/>
        <end position="91"/>
    </location>
</feature>
<evidence type="ECO:0000313" key="5">
    <source>
        <dbReference type="Proteomes" id="UP000694398"/>
    </source>
</evidence>
<dbReference type="GO" id="GO:0005730">
    <property type="term" value="C:nucleolus"/>
    <property type="evidence" value="ECO:0007669"/>
    <property type="project" value="Ensembl"/>
</dbReference>
<feature type="compositionally biased region" description="Basic and acidic residues" evidence="2">
    <location>
        <begin position="407"/>
        <end position="432"/>
    </location>
</feature>
<feature type="region of interest" description="Disordered" evidence="2">
    <location>
        <begin position="218"/>
        <end position="340"/>
    </location>
</feature>
<feature type="region of interest" description="Disordered" evidence="2">
    <location>
        <begin position="148"/>
        <end position="174"/>
    </location>
</feature>
<evidence type="ECO:0000313" key="4">
    <source>
        <dbReference type="Ensembl" id="ENSCLAP00000004160.1"/>
    </source>
</evidence>
<dbReference type="GO" id="GO:0005654">
    <property type="term" value="C:nucleoplasm"/>
    <property type="evidence" value="ECO:0007669"/>
    <property type="project" value="Ensembl"/>
</dbReference>
<proteinExistence type="predicted"/>
<feature type="compositionally biased region" description="Basic and acidic residues" evidence="2">
    <location>
        <begin position="151"/>
        <end position="168"/>
    </location>
</feature>
<protein>
    <recommendedName>
        <fullName evidence="1">G patch domain-containing protein 4</fullName>
    </recommendedName>
</protein>
<feature type="compositionally biased region" description="Basic residues" evidence="2">
    <location>
        <begin position="396"/>
        <end position="406"/>
    </location>
</feature>
<dbReference type="GeneID" id="102004204"/>
<organism evidence="4 5">
    <name type="scientific">Chinchilla lanigera</name>
    <name type="common">Long-tailed chinchilla</name>
    <name type="synonym">Chinchilla villidera</name>
    <dbReference type="NCBI Taxonomy" id="34839"/>
    <lineage>
        <taxon>Eukaryota</taxon>
        <taxon>Metazoa</taxon>
        <taxon>Chordata</taxon>
        <taxon>Craniata</taxon>
        <taxon>Vertebrata</taxon>
        <taxon>Euteleostomi</taxon>
        <taxon>Mammalia</taxon>
        <taxon>Eutheria</taxon>
        <taxon>Euarchontoglires</taxon>
        <taxon>Glires</taxon>
        <taxon>Rodentia</taxon>
        <taxon>Hystricomorpha</taxon>
        <taxon>Chinchillidae</taxon>
        <taxon>Chinchilla</taxon>
    </lineage>
</organism>
<reference evidence="4" key="1">
    <citation type="submission" date="2025-08" db="UniProtKB">
        <authorList>
            <consortium name="Ensembl"/>
        </authorList>
    </citation>
    <scope>IDENTIFICATION</scope>
</reference>
<dbReference type="RefSeq" id="XP_005411742.1">
    <property type="nucleotide sequence ID" value="XM_005411685.2"/>
</dbReference>
<dbReference type="InterPro" id="IPR000467">
    <property type="entry name" value="G_patch_dom"/>
</dbReference>
<feature type="region of interest" description="Disordered" evidence="2">
    <location>
        <begin position="359"/>
        <end position="461"/>
    </location>
</feature>
<dbReference type="Pfam" id="PF01585">
    <property type="entry name" value="G-patch"/>
    <property type="match status" value="1"/>
</dbReference>
<dbReference type="OrthoDB" id="10019757at2759"/>
<evidence type="ECO:0000256" key="2">
    <source>
        <dbReference type="SAM" id="MobiDB-lite"/>
    </source>
</evidence>
<evidence type="ECO:0000259" key="3">
    <source>
        <dbReference type="PROSITE" id="PS50174"/>
    </source>
</evidence>
<feature type="compositionally biased region" description="Basic and acidic residues" evidence="2">
    <location>
        <begin position="386"/>
        <end position="395"/>
    </location>
</feature>
<dbReference type="AlphaFoldDB" id="A0A8C2UQ10"/>
<dbReference type="GeneTree" id="ENSGT00390000008765"/>
<feature type="compositionally biased region" description="Basic and acidic residues" evidence="2">
    <location>
        <begin position="367"/>
        <end position="377"/>
    </location>
</feature>
<dbReference type="PANTHER" id="PTHR23149">
    <property type="entry name" value="G PATCH DOMAIN CONTAINING PROTEIN"/>
    <property type="match status" value="1"/>
</dbReference>
<name>A0A8C2UQ10_CHILA</name>
<dbReference type="GO" id="GO:0003676">
    <property type="term" value="F:nucleic acid binding"/>
    <property type="evidence" value="ECO:0007669"/>
    <property type="project" value="InterPro"/>
</dbReference>
<keyword evidence="5" id="KW-1185">Reference proteome</keyword>
<dbReference type="Ensembl" id="ENSCLAT00000004241.1">
    <property type="protein sequence ID" value="ENSCLAP00000004160.1"/>
    <property type="gene ID" value="ENSCLAG00000002967.1"/>
</dbReference>
<sequence>MATMPPARISQDLLGGLRFELPPASLWFQSARKPGTAFPGRWRRTCQVCHMLPRRGLRSDGKGLGRKENGITQALKVTLKQDTHGVGHDPSKEFTNHWWNELFNKTAANLVVETRQDGVQITRLSKTTQRNHPKPNLLYQKFVKTATLTSGEEKPDRDLESCTDDDKQGPTPPKILTDEMLLQACEGRTAHKAARLGITMKAKLARLEAQEQDFLARLKGQDPGPSLPQNERKPPQKKKKKRKQKEEKEARTEKNQEHLDDEHLEHTNQSIRKNKKKRRHKEKVTDERKEPFGREVEQDTGLEELKSRAQSDQPPKKKKKKHRDKVEEATEVLGKGGRGKEAVGCVLEKVVVCRACTDPCSRSKKTQQYEEGLKKEDEGEETALDGETRRAEGRTHSVKRSKKTRQQHWEEEVLGVRDEDEDGGTREIESRDKKRRRQHSEGERIRVSPSQRVRKKKQKRV</sequence>
<dbReference type="InterPro" id="IPR050656">
    <property type="entry name" value="PINX1"/>
</dbReference>
<dbReference type="Proteomes" id="UP000694398">
    <property type="component" value="Unassembled WGS sequence"/>
</dbReference>
<accession>A0A8C2UQ10</accession>